<protein>
    <submittedName>
        <fullName evidence="2">Uncharacterized protein</fullName>
    </submittedName>
</protein>
<keyword evidence="1" id="KW-0732">Signal</keyword>
<accession>A0A6P2CU31</accession>
<dbReference type="AlphaFoldDB" id="A0A6P2CU31"/>
<feature type="signal peptide" evidence="1">
    <location>
        <begin position="1"/>
        <end position="23"/>
    </location>
</feature>
<evidence type="ECO:0000256" key="1">
    <source>
        <dbReference type="SAM" id="SignalP"/>
    </source>
</evidence>
<dbReference type="EMBL" id="LR593886">
    <property type="protein sequence ID" value="VTR92658.1"/>
    <property type="molecule type" value="Genomic_DNA"/>
</dbReference>
<dbReference type="Proteomes" id="UP000464178">
    <property type="component" value="Chromosome"/>
</dbReference>
<sequence length="48" mass="5040">MPTSTTFGVAALVLLIGSTRSTAEDVIFADNFKDGLSKKWGSSGMPFS</sequence>
<organism evidence="2 3">
    <name type="scientific">Gemmata massiliana</name>
    <dbReference type="NCBI Taxonomy" id="1210884"/>
    <lineage>
        <taxon>Bacteria</taxon>
        <taxon>Pseudomonadati</taxon>
        <taxon>Planctomycetota</taxon>
        <taxon>Planctomycetia</taxon>
        <taxon>Gemmatales</taxon>
        <taxon>Gemmataceae</taxon>
        <taxon>Gemmata</taxon>
    </lineage>
</organism>
<name>A0A6P2CU31_9BACT</name>
<gene>
    <name evidence="2" type="ORF">SOIL9_50560</name>
</gene>
<dbReference type="KEGG" id="gms:SOIL9_50560"/>
<evidence type="ECO:0000313" key="2">
    <source>
        <dbReference type="EMBL" id="VTR92658.1"/>
    </source>
</evidence>
<feature type="chain" id="PRO_5026880335" evidence="1">
    <location>
        <begin position="24"/>
        <end position="48"/>
    </location>
</feature>
<evidence type="ECO:0000313" key="3">
    <source>
        <dbReference type="Proteomes" id="UP000464178"/>
    </source>
</evidence>
<proteinExistence type="predicted"/>
<dbReference type="RefSeq" id="WP_162667489.1">
    <property type="nucleotide sequence ID" value="NZ_LR593886.1"/>
</dbReference>
<keyword evidence="3" id="KW-1185">Reference proteome</keyword>
<reference evidence="2 3" key="1">
    <citation type="submission" date="2019-05" db="EMBL/GenBank/DDBJ databases">
        <authorList>
            <consortium name="Science for Life Laboratories"/>
        </authorList>
    </citation>
    <scope>NUCLEOTIDE SEQUENCE [LARGE SCALE GENOMIC DNA]</scope>
    <source>
        <strain evidence="2">Soil9</strain>
    </source>
</reference>